<accession>A0A0A9XQ05</accession>
<dbReference type="InterPro" id="IPR043128">
    <property type="entry name" value="Rev_trsase/Diguanyl_cyclase"/>
</dbReference>
<reference evidence="2" key="1">
    <citation type="journal article" date="2014" name="PLoS ONE">
        <title>Transcriptome-Based Identification of ABC Transporters in the Western Tarnished Plant Bug Lygus hesperus.</title>
        <authorList>
            <person name="Hull J.J."/>
            <person name="Chaney K."/>
            <person name="Geib S.M."/>
            <person name="Fabrick J.A."/>
            <person name="Brent C.S."/>
            <person name="Walsh D."/>
            <person name="Lavine L.C."/>
        </authorList>
    </citation>
    <scope>NUCLEOTIDE SEQUENCE</scope>
</reference>
<dbReference type="FunFam" id="3.30.70.270:FF:000003">
    <property type="entry name" value="Transposon Ty3-G Gag-Pol polyprotein"/>
    <property type="match status" value="1"/>
</dbReference>
<dbReference type="Gene3D" id="3.30.70.270">
    <property type="match status" value="1"/>
</dbReference>
<dbReference type="SUPFAM" id="SSF56672">
    <property type="entry name" value="DNA/RNA polymerases"/>
    <property type="match status" value="1"/>
</dbReference>
<protein>
    <submittedName>
        <fullName evidence="2">Retrovirus-related Pol polyprotein from transposon opus</fullName>
    </submittedName>
</protein>
<dbReference type="EMBL" id="GBHO01024449">
    <property type="protein sequence ID" value="JAG19155.1"/>
    <property type="molecule type" value="Transcribed_RNA"/>
</dbReference>
<sequence length="102" mass="11712">IFQFVMSNLIRDLEGVECSMDDILIHGRSKEDLAEKTRKVMERLEHAGLKLNKEKSIFETQQLKFLGHLITKDGILPDPLKIEAISRLKTPKNVTELQRLLG</sequence>
<dbReference type="AlphaFoldDB" id="A0A0A9XQ05"/>
<dbReference type="Pfam" id="PF00078">
    <property type="entry name" value="RVT_1"/>
    <property type="match status" value="1"/>
</dbReference>
<dbReference type="InterPro" id="IPR050951">
    <property type="entry name" value="Retrovirus_Pol_polyprotein"/>
</dbReference>
<organism evidence="2">
    <name type="scientific">Lygus hesperus</name>
    <name type="common">Western plant bug</name>
    <dbReference type="NCBI Taxonomy" id="30085"/>
    <lineage>
        <taxon>Eukaryota</taxon>
        <taxon>Metazoa</taxon>
        <taxon>Ecdysozoa</taxon>
        <taxon>Arthropoda</taxon>
        <taxon>Hexapoda</taxon>
        <taxon>Insecta</taxon>
        <taxon>Pterygota</taxon>
        <taxon>Neoptera</taxon>
        <taxon>Paraneoptera</taxon>
        <taxon>Hemiptera</taxon>
        <taxon>Heteroptera</taxon>
        <taxon>Panheteroptera</taxon>
        <taxon>Cimicomorpha</taxon>
        <taxon>Miridae</taxon>
        <taxon>Mirini</taxon>
        <taxon>Lygus</taxon>
    </lineage>
</organism>
<dbReference type="PANTHER" id="PTHR37984:SF5">
    <property type="entry name" value="PROTEIN NYNRIN-LIKE"/>
    <property type="match status" value="1"/>
</dbReference>
<name>A0A0A9XQ05_LYGHE</name>
<feature type="domain" description="Reverse transcriptase" evidence="1">
    <location>
        <begin position="1"/>
        <end position="70"/>
    </location>
</feature>
<gene>
    <name evidence="2" type="primary">pol_311</name>
    <name evidence="2" type="ORF">CM83_105825</name>
</gene>
<dbReference type="InterPro" id="IPR000477">
    <property type="entry name" value="RT_dom"/>
</dbReference>
<reference evidence="2" key="2">
    <citation type="submission" date="2014-07" db="EMBL/GenBank/DDBJ databases">
        <authorList>
            <person name="Hull J."/>
        </authorList>
    </citation>
    <scope>NUCLEOTIDE SEQUENCE</scope>
</reference>
<proteinExistence type="predicted"/>
<evidence type="ECO:0000313" key="2">
    <source>
        <dbReference type="EMBL" id="JAG19155.1"/>
    </source>
</evidence>
<feature type="non-terminal residue" evidence="2">
    <location>
        <position position="1"/>
    </location>
</feature>
<dbReference type="InterPro" id="IPR043502">
    <property type="entry name" value="DNA/RNA_pol_sf"/>
</dbReference>
<dbReference type="PANTHER" id="PTHR37984">
    <property type="entry name" value="PROTEIN CBG26694"/>
    <property type="match status" value="1"/>
</dbReference>
<feature type="non-terminal residue" evidence="2">
    <location>
        <position position="102"/>
    </location>
</feature>
<evidence type="ECO:0000259" key="1">
    <source>
        <dbReference type="PROSITE" id="PS50878"/>
    </source>
</evidence>
<dbReference type="GO" id="GO:0071897">
    <property type="term" value="P:DNA biosynthetic process"/>
    <property type="evidence" value="ECO:0007669"/>
    <property type="project" value="UniProtKB-ARBA"/>
</dbReference>
<dbReference type="PROSITE" id="PS50878">
    <property type="entry name" value="RT_POL"/>
    <property type="match status" value="1"/>
</dbReference>